<dbReference type="SUPFAM" id="SSF144091">
    <property type="entry name" value="Rhomboid-like"/>
    <property type="match status" value="1"/>
</dbReference>
<evidence type="ECO:0000259" key="8">
    <source>
        <dbReference type="Pfam" id="PF01694"/>
    </source>
</evidence>
<comment type="subcellular location">
    <subcellularLocation>
        <location evidence="1">Membrane</location>
        <topology evidence="1">Multi-pass membrane protein</topology>
    </subcellularLocation>
</comment>
<feature type="transmembrane region" description="Helical" evidence="7">
    <location>
        <begin position="175"/>
        <end position="195"/>
    </location>
</feature>
<evidence type="ECO:0000256" key="1">
    <source>
        <dbReference type="ARBA" id="ARBA00004141"/>
    </source>
</evidence>
<dbReference type="Gene3D" id="3.30.70.2350">
    <property type="match status" value="1"/>
</dbReference>
<keyword evidence="3" id="KW-0997">Cell inner membrane</keyword>
<dbReference type="GO" id="GO:0006508">
    <property type="term" value="P:proteolysis"/>
    <property type="evidence" value="ECO:0007669"/>
    <property type="project" value="UniProtKB-KW"/>
</dbReference>
<feature type="domain" description="Peptidase S54 GlpG peptidase N-terminal" evidence="9">
    <location>
        <begin position="1"/>
        <end position="86"/>
    </location>
</feature>
<dbReference type="InterPro" id="IPR022732">
    <property type="entry name" value="Peptidase_S54_GlpG_N"/>
</dbReference>
<keyword evidence="6 7" id="KW-0472">Membrane</keyword>
<dbReference type="InterPro" id="IPR038236">
    <property type="entry name" value="GlpG_N_sf"/>
</dbReference>
<keyword evidence="4 7" id="KW-0812">Transmembrane</keyword>
<comment type="caution">
    <text evidence="10">The sequence shown here is derived from an EMBL/GenBank/DDBJ whole genome shotgun (WGS) entry which is preliminary data.</text>
</comment>
<dbReference type="Pfam" id="PF12122">
    <property type="entry name" value="Rhomboid_N"/>
    <property type="match status" value="1"/>
</dbReference>
<dbReference type="AlphaFoldDB" id="A0A2T3NCJ9"/>
<feature type="transmembrane region" description="Helical" evidence="7">
    <location>
        <begin position="138"/>
        <end position="163"/>
    </location>
</feature>
<dbReference type="EMBL" id="PYMB01000006">
    <property type="protein sequence ID" value="PSW11778.1"/>
    <property type="molecule type" value="Genomic_DNA"/>
</dbReference>
<evidence type="ECO:0000256" key="4">
    <source>
        <dbReference type="ARBA" id="ARBA00022692"/>
    </source>
</evidence>
<reference evidence="10 11" key="1">
    <citation type="submission" date="2018-03" db="EMBL/GenBank/DDBJ databases">
        <title>Whole genome sequencing of Histamine producing bacteria.</title>
        <authorList>
            <person name="Butler K."/>
        </authorList>
    </citation>
    <scope>NUCLEOTIDE SEQUENCE [LARGE SCALE GENOMIC DNA]</scope>
    <source>
        <strain evidence="10 11">DSM 19138</strain>
    </source>
</reference>
<evidence type="ECO:0000313" key="11">
    <source>
        <dbReference type="Proteomes" id="UP000241346"/>
    </source>
</evidence>
<keyword evidence="10" id="KW-0645">Protease</keyword>
<dbReference type="PANTHER" id="PTHR43066:SF26">
    <property type="entry name" value="RHOMBOID PROTEASE GLPG"/>
    <property type="match status" value="1"/>
</dbReference>
<feature type="transmembrane region" description="Helical" evidence="7">
    <location>
        <begin position="201"/>
        <end position="220"/>
    </location>
</feature>
<evidence type="ECO:0000256" key="7">
    <source>
        <dbReference type="SAM" id="Phobius"/>
    </source>
</evidence>
<keyword evidence="10" id="KW-0378">Hydrolase</keyword>
<keyword evidence="5 7" id="KW-1133">Transmembrane helix</keyword>
<dbReference type="GO" id="GO:0004252">
    <property type="term" value="F:serine-type endopeptidase activity"/>
    <property type="evidence" value="ECO:0007669"/>
    <property type="project" value="InterPro"/>
</dbReference>
<dbReference type="Proteomes" id="UP000241346">
    <property type="component" value="Unassembled WGS sequence"/>
</dbReference>
<dbReference type="PANTHER" id="PTHR43066">
    <property type="entry name" value="RHOMBOID-RELATED PROTEIN"/>
    <property type="match status" value="1"/>
</dbReference>
<keyword evidence="2" id="KW-1003">Cell membrane</keyword>
<proteinExistence type="predicted"/>
<evidence type="ECO:0000256" key="5">
    <source>
        <dbReference type="ARBA" id="ARBA00022989"/>
    </source>
</evidence>
<protein>
    <submittedName>
        <fullName evidence="10">Rhomboid family intramembrane serine protease GlpG</fullName>
    </submittedName>
</protein>
<name>A0A2T3NCJ9_9GAMM</name>
<dbReference type="InterPro" id="IPR022764">
    <property type="entry name" value="Peptidase_S54_rhomboid_dom"/>
</dbReference>
<dbReference type="Gene3D" id="1.20.1540.10">
    <property type="entry name" value="Rhomboid-like"/>
    <property type="match status" value="1"/>
</dbReference>
<feature type="transmembrane region" description="Helical" evidence="7">
    <location>
        <begin position="232"/>
        <end position="249"/>
    </location>
</feature>
<evidence type="ECO:0000313" key="10">
    <source>
        <dbReference type="EMBL" id="PSW11778.1"/>
    </source>
</evidence>
<feature type="domain" description="Peptidase S54 rhomboid" evidence="8">
    <location>
        <begin position="136"/>
        <end position="272"/>
    </location>
</feature>
<dbReference type="RefSeq" id="WP_107298926.1">
    <property type="nucleotide sequence ID" value="NZ_PYMB01000006.1"/>
</dbReference>
<feature type="transmembrane region" description="Helical" evidence="7">
    <location>
        <begin position="99"/>
        <end position="118"/>
    </location>
</feature>
<dbReference type="OrthoDB" id="9778341at2"/>
<evidence type="ECO:0000256" key="2">
    <source>
        <dbReference type="ARBA" id="ARBA00022475"/>
    </source>
</evidence>
<gene>
    <name evidence="10" type="primary">glpG</name>
    <name evidence="10" type="ORF">C9J01_14740</name>
</gene>
<dbReference type="NCBIfam" id="TIGR04239">
    <property type="entry name" value="rhombo_GlpG"/>
    <property type="match status" value="1"/>
</dbReference>
<dbReference type="GO" id="GO:0016020">
    <property type="term" value="C:membrane"/>
    <property type="evidence" value="ECO:0007669"/>
    <property type="project" value="UniProtKB-SubCell"/>
</dbReference>
<dbReference type="InterPro" id="IPR023662">
    <property type="entry name" value="Rhomboid_protease_GlpG"/>
</dbReference>
<dbReference type="Pfam" id="PF01694">
    <property type="entry name" value="Rhomboid"/>
    <property type="match status" value="1"/>
</dbReference>
<accession>A0A2T3NCJ9</accession>
<organism evidence="10 11">
    <name type="scientific">Photobacterium rosenbergii</name>
    <dbReference type="NCBI Taxonomy" id="294936"/>
    <lineage>
        <taxon>Bacteria</taxon>
        <taxon>Pseudomonadati</taxon>
        <taxon>Pseudomonadota</taxon>
        <taxon>Gammaproteobacteria</taxon>
        <taxon>Vibrionales</taxon>
        <taxon>Vibrionaceae</taxon>
        <taxon>Photobacterium</taxon>
    </lineage>
</organism>
<evidence type="ECO:0000256" key="3">
    <source>
        <dbReference type="ARBA" id="ARBA00022519"/>
    </source>
</evidence>
<evidence type="ECO:0000259" key="9">
    <source>
        <dbReference type="Pfam" id="PF12122"/>
    </source>
</evidence>
<evidence type="ECO:0000256" key="6">
    <source>
        <dbReference type="ARBA" id="ARBA00023136"/>
    </source>
</evidence>
<sequence length="276" mass="31130">MHRLAGLNNPRQAQAFIDYMASRGISLVMAPEPEGLFALWLEDGQHLVEAEAELNQFLSNPSDLKYQAASWEVAETRTAKFNYRSPSLLGLVRAQAGPFTLLVMVVSIVIYLLWLLGMQQPVFSLMHFPLMDGDEWQLWRFFSHALIHFSTLHVVFNCLWWWILGGQLERHSGSAKLLQVFLISALVSGFAQFWFHGPNFGGLSGVVYALLGYIWWMGWLAPNRGLSIPKPYVVFMLVWLVLGFADVLGMSVANMAHLFGLLSGCALGWVDAKLRR</sequence>
<dbReference type="InterPro" id="IPR035952">
    <property type="entry name" value="Rhomboid-like_sf"/>
</dbReference>